<keyword evidence="2" id="KW-0808">Transferase</keyword>
<dbReference type="SUPFAM" id="SSF56672">
    <property type="entry name" value="DNA/RNA polymerases"/>
    <property type="match status" value="1"/>
</dbReference>
<keyword evidence="3" id="KW-1185">Reference proteome</keyword>
<proteinExistence type="predicted"/>
<protein>
    <submittedName>
        <fullName evidence="2">Putative RNA-directed DNA polymerase from transposon BS</fullName>
    </submittedName>
</protein>
<evidence type="ECO:0000259" key="1">
    <source>
        <dbReference type="PROSITE" id="PS50878"/>
    </source>
</evidence>
<sequence>PSINGKTKTNWNNFRNHINLAENLNNTIINSTNDLENLVEKFETLILDAKIAASNPIPNSQTYIDPRIRELNNERNFVRKTFQRNRDPVLKAILNKLNKKIKKLNDKIETDNYTKTLTDVNTDDGTFWNFTQPFKRKKHTIPTLLGPTSIAQTNIEKANCLAESLEKQFQLNDLHHNDTETIVRDSVEKFLNSSPNSYTDFPPPHNDELIKCIKNLNKNKAPGYDGIDNKIILNLPINCITTLSIIIENIMKFGYFPTRWKTATVIPILKPGKDPTDHVSYRPISLLPSISKIAEHLILSRLNDHLEENNILIPEQFGFRKNLSTTHQLLRVTEFIQEGLNNKQKTGAVLLDIQKAFDRVWQDGLIHKLINYNIPHYLIKIFHSYLSNRKFAVKVNNEMSQNKTIKAGVAQGSKIGPVLFA</sequence>
<accession>A0A4Y2JFY4</accession>
<comment type="caution">
    <text evidence="2">The sequence shown here is derived from an EMBL/GenBank/DDBJ whole genome shotgun (WGS) entry which is preliminary data.</text>
</comment>
<feature type="non-terminal residue" evidence="2">
    <location>
        <position position="421"/>
    </location>
</feature>
<reference evidence="2 3" key="1">
    <citation type="journal article" date="2019" name="Sci. Rep.">
        <title>Orb-weaving spider Araneus ventricosus genome elucidates the spidroin gene catalogue.</title>
        <authorList>
            <person name="Kono N."/>
            <person name="Nakamura H."/>
            <person name="Ohtoshi R."/>
            <person name="Moran D.A.P."/>
            <person name="Shinohara A."/>
            <person name="Yoshida Y."/>
            <person name="Fujiwara M."/>
            <person name="Mori M."/>
            <person name="Tomita M."/>
            <person name="Arakawa K."/>
        </authorList>
    </citation>
    <scope>NUCLEOTIDE SEQUENCE [LARGE SCALE GENOMIC DNA]</scope>
</reference>
<keyword evidence="2" id="KW-0548">Nucleotidyltransferase</keyword>
<keyword evidence="2" id="KW-0695">RNA-directed DNA polymerase</keyword>
<dbReference type="CDD" id="cd01650">
    <property type="entry name" value="RT_nLTR_like"/>
    <property type="match status" value="1"/>
</dbReference>
<dbReference type="AlphaFoldDB" id="A0A4Y2JFY4"/>
<feature type="domain" description="Reverse transcriptase" evidence="1">
    <location>
        <begin position="249"/>
        <end position="421"/>
    </location>
</feature>
<dbReference type="EMBL" id="BGPR01267069">
    <property type="protein sequence ID" value="GBM88192.1"/>
    <property type="molecule type" value="Genomic_DNA"/>
</dbReference>
<dbReference type="PANTHER" id="PTHR19446">
    <property type="entry name" value="REVERSE TRANSCRIPTASES"/>
    <property type="match status" value="1"/>
</dbReference>
<dbReference type="PROSITE" id="PS50878">
    <property type="entry name" value="RT_POL"/>
    <property type="match status" value="1"/>
</dbReference>
<dbReference type="InterPro" id="IPR000477">
    <property type="entry name" value="RT_dom"/>
</dbReference>
<dbReference type="Proteomes" id="UP000499080">
    <property type="component" value="Unassembled WGS sequence"/>
</dbReference>
<feature type="non-terminal residue" evidence="2">
    <location>
        <position position="1"/>
    </location>
</feature>
<dbReference type="OrthoDB" id="6437545at2759"/>
<evidence type="ECO:0000313" key="3">
    <source>
        <dbReference type="Proteomes" id="UP000499080"/>
    </source>
</evidence>
<gene>
    <name evidence="2" type="primary">RTase_495</name>
    <name evidence="2" type="ORF">AVEN_148417_1</name>
</gene>
<evidence type="ECO:0000313" key="2">
    <source>
        <dbReference type="EMBL" id="GBM88192.1"/>
    </source>
</evidence>
<dbReference type="InterPro" id="IPR043502">
    <property type="entry name" value="DNA/RNA_pol_sf"/>
</dbReference>
<dbReference type="Pfam" id="PF00078">
    <property type="entry name" value="RVT_1"/>
    <property type="match status" value="1"/>
</dbReference>
<name>A0A4Y2JFY4_ARAVE</name>
<organism evidence="2 3">
    <name type="scientific">Araneus ventricosus</name>
    <name type="common">Orbweaver spider</name>
    <name type="synonym">Epeira ventricosa</name>
    <dbReference type="NCBI Taxonomy" id="182803"/>
    <lineage>
        <taxon>Eukaryota</taxon>
        <taxon>Metazoa</taxon>
        <taxon>Ecdysozoa</taxon>
        <taxon>Arthropoda</taxon>
        <taxon>Chelicerata</taxon>
        <taxon>Arachnida</taxon>
        <taxon>Araneae</taxon>
        <taxon>Araneomorphae</taxon>
        <taxon>Entelegynae</taxon>
        <taxon>Araneoidea</taxon>
        <taxon>Araneidae</taxon>
        <taxon>Araneus</taxon>
    </lineage>
</organism>
<dbReference type="GO" id="GO:0003964">
    <property type="term" value="F:RNA-directed DNA polymerase activity"/>
    <property type="evidence" value="ECO:0007669"/>
    <property type="project" value="UniProtKB-KW"/>
</dbReference>